<dbReference type="AlphaFoldDB" id="A0A6G8I1W4"/>
<keyword evidence="6" id="KW-1185">Reference proteome</keyword>
<dbReference type="RefSeq" id="WP_157629027.1">
    <property type="nucleotide sequence ID" value="NZ_CP046624.1"/>
</dbReference>
<dbReference type="Proteomes" id="UP000433223">
    <property type="component" value="Chromosome"/>
</dbReference>
<dbReference type="Proteomes" id="UP000503166">
    <property type="component" value="Chromosome"/>
</dbReference>
<dbReference type="GO" id="GO:0016887">
    <property type="term" value="F:ATP hydrolysis activity"/>
    <property type="evidence" value="ECO:0007669"/>
    <property type="project" value="InterPro"/>
</dbReference>
<evidence type="ECO:0000313" key="5">
    <source>
        <dbReference type="EMBL" id="QIM47153.1"/>
    </source>
</evidence>
<organism evidence="5 7">
    <name type="scientific">Streptococcus ruminicola</name>
    <dbReference type="NCBI Taxonomy" id="2686210"/>
    <lineage>
        <taxon>Bacteria</taxon>
        <taxon>Bacillati</taxon>
        <taxon>Bacillota</taxon>
        <taxon>Bacilli</taxon>
        <taxon>Lactobacillales</taxon>
        <taxon>Streptococcaceae</taxon>
        <taxon>Streptococcus</taxon>
    </lineage>
</organism>
<keyword evidence="2 5" id="KW-0067">ATP-binding</keyword>
<dbReference type="InterPro" id="IPR003593">
    <property type="entry name" value="AAA+_ATPase"/>
</dbReference>
<dbReference type="InterPro" id="IPR017871">
    <property type="entry name" value="ABC_transporter-like_CS"/>
</dbReference>
<dbReference type="SMART" id="SM00382">
    <property type="entry name" value="AAA"/>
    <property type="match status" value="1"/>
</dbReference>
<gene>
    <name evidence="4" type="ORF">GP482_03400</name>
    <name evidence="5" type="ORF">GPZ88_08980</name>
</gene>
<dbReference type="Gene3D" id="3.40.50.300">
    <property type="entry name" value="P-loop containing nucleotide triphosphate hydrolases"/>
    <property type="match status" value="1"/>
</dbReference>
<reference evidence="5 7" key="2">
    <citation type="submission" date="2019-12" db="EMBL/GenBank/DDBJ databases">
        <title>Complete genome sequence of Streptococcus sp. CNU G2 isolated frome Bos taurus coreanae.</title>
        <authorList>
            <person name="Park S.Y."/>
            <person name="Kim J.H."/>
            <person name="Seo S.W."/>
        </authorList>
    </citation>
    <scope>NUCLEOTIDE SEQUENCE [LARGE SCALE GENOMIC DNA]</scope>
    <source>
        <strain evidence="5 7">CNU G2</strain>
    </source>
</reference>
<evidence type="ECO:0000256" key="1">
    <source>
        <dbReference type="ARBA" id="ARBA00022741"/>
    </source>
</evidence>
<accession>A0A6G8I1W4</accession>
<dbReference type="Pfam" id="PF00005">
    <property type="entry name" value="ABC_tran"/>
    <property type="match status" value="1"/>
</dbReference>
<evidence type="ECO:0000256" key="2">
    <source>
        <dbReference type="ARBA" id="ARBA00022840"/>
    </source>
</evidence>
<dbReference type="EMBL" id="CP046875">
    <property type="protein sequence ID" value="QGZ27235.1"/>
    <property type="molecule type" value="Genomic_DNA"/>
</dbReference>
<dbReference type="PROSITE" id="PS00211">
    <property type="entry name" value="ABC_TRANSPORTER_1"/>
    <property type="match status" value="1"/>
</dbReference>
<evidence type="ECO:0000313" key="4">
    <source>
        <dbReference type="EMBL" id="QGZ27235.1"/>
    </source>
</evidence>
<feature type="domain" description="ABC transporter" evidence="3">
    <location>
        <begin position="5"/>
        <end position="234"/>
    </location>
</feature>
<dbReference type="SUPFAM" id="SSF52540">
    <property type="entry name" value="P-loop containing nucleoside triphosphate hydrolases"/>
    <property type="match status" value="1"/>
</dbReference>
<dbReference type="KEGG" id="srum:GPZ88_08980"/>
<dbReference type="InterPro" id="IPR003439">
    <property type="entry name" value="ABC_transporter-like_ATP-bd"/>
</dbReference>
<dbReference type="PROSITE" id="PS50893">
    <property type="entry name" value="ABC_TRANSPORTER_2"/>
    <property type="match status" value="1"/>
</dbReference>
<dbReference type="PANTHER" id="PTHR43582">
    <property type="entry name" value="LINEARMYCIN RESISTANCE ATP-BINDING PROTEIN LNRL"/>
    <property type="match status" value="1"/>
</dbReference>
<name>A0A6G8I1W4_9STRE</name>
<dbReference type="GO" id="GO:0005524">
    <property type="term" value="F:ATP binding"/>
    <property type="evidence" value="ECO:0007669"/>
    <property type="project" value="UniProtKB-KW"/>
</dbReference>
<dbReference type="EMBL" id="CP046919">
    <property type="protein sequence ID" value="QIM47153.1"/>
    <property type="molecule type" value="Genomic_DNA"/>
</dbReference>
<protein>
    <submittedName>
        <fullName evidence="5">ATP-binding cassette domain-containing protein</fullName>
    </submittedName>
</protein>
<evidence type="ECO:0000313" key="7">
    <source>
        <dbReference type="Proteomes" id="UP000503166"/>
    </source>
</evidence>
<dbReference type="InterPro" id="IPR027417">
    <property type="entry name" value="P-loop_NTPase"/>
</dbReference>
<sequence>MNEILKIDNLSVSYGSKKALQDISLTVNKGEFIGLLGSNGAGKSTLINSITGLQKNVSGSILFNTEAFNTELQPFACLGFTPQTSVMDYYTTVWDNVMLGLNLAGKRGEEAVTLCNSALEIVGLSDKANELVESLSGGQLQRVQIARAIAHKPYIYILDEPTVGLDAESSERFLSYLKGESERGKTIIISSHDIQLLEMFCEKILFLQSGKLLFWGNLEDFIGKTAQVIEFTVKNKISDSKLIWLKSFNFQIEILNSKSFKVHFSNNEDIILIIQKILKEFDIKDIKIKDKQLRESYLNRVREEVHD</sequence>
<evidence type="ECO:0000313" key="6">
    <source>
        <dbReference type="Proteomes" id="UP000433223"/>
    </source>
</evidence>
<proteinExistence type="predicted"/>
<reference evidence="4 6" key="1">
    <citation type="submission" date="2019-12" db="EMBL/GenBank/DDBJ databases">
        <title>Complete genome sequence of Streptococcus lutetiensis CNU 77-61 isolated from Capra aegagrus hircus.</title>
        <authorList>
            <person name="Park S.Y."/>
            <person name="Kim J.H."/>
            <person name="Seo S.W."/>
        </authorList>
    </citation>
    <scope>NUCLEOTIDE SEQUENCE [LARGE SCALE GENOMIC DNA]</scope>
    <source>
        <strain evidence="4 6">CNU_77-61</strain>
    </source>
</reference>
<evidence type="ECO:0000259" key="3">
    <source>
        <dbReference type="PROSITE" id="PS50893"/>
    </source>
</evidence>
<dbReference type="PANTHER" id="PTHR43582:SF2">
    <property type="entry name" value="LINEARMYCIN RESISTANCE ATP-BINDING PROTEIN LNRL"/>
    <property type="match status" value="1"/>
</dbReference>
<keyword evidence="1" id="KW-0547">Nucleotide-binding</keyword>